<evidence type="ECO:0000256" key="6">
    <source>
        <dbReference type="ARBA" id="ARBA00022989"/>
    </source>
</evidence>
<evidence type="ECO:0000256" key="4">
    <source>
        <dbReference type="ARBA" id="ARBA00022692"/>
    </source>
</evidence>
<evidence type="ECO:0000256" key="3">
    <source>
        <dbReference type="ARBA" id="ARBA00022448"/>
    </source>
</evidence>
<keyword evidence="14" id="KW-1185">Reference proteome</keyword>
<reference evidence="12" key="1">
    <citation type="submission" date="2021-02" db="EMBL/GenBank/DDBJ databases">
        <authorList>
            <person name="Dougan E. K."/>
            <person name="Rhodes N."/>
            <person name="Thang M."/>
            <person name="Chan C."/>
        </authorList>
    </citation>
    <scope>NUCLEOTIDE SEQUENCE</scope>
</reference>
<feature type="repeat" description="Solcar" evidence="8">
    <location>
        <begin position="2"/>
        <end position="98"/>
    </location>
</feature>
<dbReference type="Pfam" id="PF00153">
    <property type="entry name" value="Mito_carr"/>
    <property type="match status" value="1"/>
</dbReference>
<sequence>MSRACREAISGAVAGVAALSLTYPLYAMVVQLQMHELGDASLPSSRADVKSRSGRKSYRELLRRSNWRGMYKGQRAALVAVFIQTGIYYWFYYLFRVFHAAPVEGAALWHLLIGFEAGIATTLLTNPLWVVNLRQMTELPD</sequence>
<dbReference type="InterPro" id="IPR023395">
    <property type="entry name" value="MCP_dom_sf"/>
</dbReference>
<dbReference type="Proteomes" id="UP000654075">
    <property type="component" value="Unassembled WGS sequence"/>
</dbReference>
<comment type="caution">
    <text evidence="12">The sequence shown here is derived from an EMBL/GenBank/DDBJ whole genome shotgun (WGS) entry which is preliminary data.</text>
</comment>
<accession>A0A813KLU9</accession>
<keyword evidence="5" id="KW-0677">Repeat</keyword>
<evidence type="ECO:0000256" key="2">
    <source>
        <dbReference type="ARBA" id="ARBA00006375"/>
    </source>
</evidence>
<evidence type="ECO:0000256" key="7">
    <source>
        <dbReference type="ARBA" id="ARBA00023136"/>
    </source>
</evidence>
<evidence type="ECO:0000256" key="10">
    <source>
        <dbReference type="SAM" id="Phobius"/>
    </source>
</evidence>
<protein>
    <submittedName>
        <fullName evidence="12">Uncharacterized protein</fullName>
    </submittedName>
</protein>
<keyword evidence="3 9" id="KW-0813">Transport</keyword>
<dbReference type="InterPro" id="IPR018108">
    <property type="entry name" value="MCP_transmembrane"/>
</dbReference>
<keyword evidence="7 8" id="KW-0472">Membrane</keyword>
<comment type="similarity">
    <text evidence="2 9">Belongs to the mitochondrial carrier (TC 2.A.29) family.</text>
</comment>
<dbReference type="InterPro" id="IPR044712">
    <property type="entry name" value="SLC25A32-like"/>
</dbReference>
<feature type="transmembrane region" description="Helical" evidence="10">
    <location>
        <begin position="107"/>
        <end position="131"/>
    </location>
</feature>
<evidence type="ECO:0000313" key="11">
    <source>
        <dbReference type="EMBL" id="CAE8595561.1"/>
    </source>
</evidence>
<dbReference type="OrthoDB" id="2019556at2759"/>
<dbReference type="AlphaFoldDB" id="A0A813KLU9"/>
<dbReference type="GO" id="GO:0006862">
    <property type="term" value="P:nucleotide transport"/>
    <property type="evidence" value="ECO:0007669"/>
    <property type="project" value="InterPro"/>
</dbReference>
<organism evidence="12 13">
    <name type="scientific">Polarella glacialis</name>
    <name type="common">Dinoflagellate</name>
    <dbReference type="NCBI Taxonomy" id="89957"/>
    <lineage>
        <taxon>Eukaryota</taxon>
        <taxon>Sar</taxon>
        <taxon>Alveolata</taxon>
        <taxon>Dinophyceae</taxon>
        <taxon>Suessiales</taxon>
        <taxon>Suessiaceae</taxon>
        <taxon>Polarella</taxon>
    </lineage>
</organism>
<dbReference type="Proteomes" id="UP000626109">
    <property type="component" value="Unassembled WGS sequence"/>
</dbReference>
<dbReference type="EMBL" id="CAJNNW010030848">
    <property type="protein sequence ID" value="CAE8704715.1"/>
    <property type="molecule type" value="Genomic_DNA"/>
</dbReference>
<dbReference type="EMBL" id="CAJNNV010007922">
    <property type="protein sequence ID" value="CAE8595561.1"/>
    <property type="molecule type" value="Genomic_DNA"/>
</dbReference>
<dbReference type="GO" id="GO:0016020">
    <property type="term" value="C:membrane"/>
    <property type="evidence" value="ECO:0007669"/>
    <property type="project" value="UniProtKB-SubCell"/>
</dbReference>
<proteinExistence type="inferred from homology"/>
<gene>
    <name evidence="11" type="ORF">PGLA1383_LOCUS14067</name>
    <name evidence="12" type="ORF">PGLA2088_LOCUS33334</name>
</gene>
<evidence type="ECO:0000256" key="1">
    <source>
        <dbReference type="ARBA" id="ARBA00004141"/>
    </source>
</evidence>
<evidence type="ECO:0000256" key="5">
    <source>
        <dbReference type="ARBA" id="ARBA00022737"/>
    </source>
</evidence>
<name>A0A813KLU9_POLGL</name>
<keyword evidence="4 8" id="KW-0812">Transmembrane</keyword>
<evidence type="ECO:0000256" key="9">
    <source>
        <dbReference type="RuleBase" id="RU000488"/>
    </source>
</evidence>
<dbReference type="SUPFAM" id="SSF103506">
    <property type="entry name" value="Mitochondrial carrier"/>
    <property type="match status" value="1"/>
</dbReference>
<feature type="non-terminal residue" evidence="12">
    <location>
        <position position="141"/>
    </location>
</feature>
<evidence type="ECO:0000313" key="13">
    <source>
        <dbReference type="Proteomes" id="UP000626109"/>
    </source>
</evidence>
<dbReference type="PROSITE" id="PS50920">
    <property type="entry name" value="SOLCAR"/>
    <property type="match status" value="1"/>
</dbReference>
<feature type="transmembrane region" description="Helical" evidence="10">
    <location>
        <begin position="76"/>
        <end position="95"/>
    </location>
</feature>
<comment type="subcellular location">
    <subcellularLocation>
        <location evidence="1">Membrane</location>
        <topology evidence="1">Multi-pass membrane protein</topology>
    </subcellularLocation>
</comment>
<evidence type="ECO:0000313" key="12">
    <source>
        <dbReference type="EMBL" id="CAE8704715.1"/>
    </source>
</evidence>
<keyword evidence="6 10" id="KW-1133">Transmembrane helix</keyword>
<evidence type="ECO:0000256" key="8">
    <source>
        <dbReference type="PROSITE-ProRule" id="PRU00282"/>
    </source>
</evidence>
<dbReference type="GO" id="GO:0055085">
    <property type="term" value="P:transmembrane transport"/>
    <property type="evidence" value="ECO:0007669"/>
    <property type="project" value="InterPro"/>
</dbReference>
<evidence type="ECO:0000313" key="14">
    <source>
        <dbReference type="Proteomes" id="UP000654075"/>
    </source>
</evidence>
<dbReference type="Gene3D" id="1.50.40.10">
    <property type="entry name" value="Mitochondrial carrier domain"/>
    <property type="match status" value="1"/>
</dbReference>
<dbReference type="PANTHER" id="PTHR45683">
    <property type="entry name" value="MITOCHONDRIAL NICOTINAMIDE ADENINE DINUCLEOTIDE TRANSPORTER 1-RELATED-RELATED"/>
    <property type="match status" value="1"/>
</dbReference>